<reference evidence="1 2" key="1">
    <citation type="submission" date="2024-01" db="EMBL/GenBank/DDBJ databases">
        <title>The genomes of 5 underutilized Papilionoideae crops provide insights into root nodulation and disease resistanc.</title>
        <authorList>
            <person name="Jiang F."/>
        </authorList>
    </citation>
    <scope>NUCLEOTIDE SEQUENCE [LARGE SCALE GENOMIC DNA]</scope>
    <source>
        <strain evidence="1">LVBAO_FW01</strain>
        <tissue evidence="1">Leaves</tissue>
    </source>
</reference>
<proteinExistence type="predicted"/>
<name>A0AAN9JYM3_CANGL</name>
<evidence type="ECO:0000313" key="1">
    <source>
        <dbReference type="EMBL" id="KAK7306337.1"/>
    </source>
</evidence>
<dbReference type="AlphaFoldDB" id="A0AAN9JYM3"/>
<organism evidence="1 2">
    <name type="scientific">Canavalia gladiata</name>
    <name type="common">Sword bean</name>
    <name type="synonym">Dolichos gladiatus</name>
    <dbReference type="NCBI Taxonomy" id="3824"/>
    <lineage>
        <taxon>Eukaryota</taxon>
        <taxon>Viridiplantae</taxon>
        <taxon>Streptophyta</taxon>
        <taxon>Embryophyta</taxon>
        <taxon>Tracheophyta</taxon>
        <taxon>Spermatophyta</taxon>
        <taxon>Magnoliopsida</taxon>
        <taxon>eudicotyledons</taxon>
        <taxon>Gunneridae</taxon>
        <taxon>Pentapetalae</taxon>
        <taxon>rosids</taxon>
        <taxon>fabids</taxon>
        <taxon>Fabales</taxon>
        <taxon>Fabaceae</taxon>
        <taxon>Papilionoideae</taxon>
        <taxon>50 kb inversion clade</taxon>
        <taxon>NPAAA clade</taxon>
        <taxon>indigoferoid/millettioid clade</taxon>
        <taxon>Phaseoleae</taxon>
        <taxon>Canavalia</taxon>
    </lineage>
</organism>
<evidence type="ECO:0000313" key="2">
    <source>
        <dbReference type="Proteomes" id="UP001367508"/>
    </source>
</evidence>
<protein>
    <submittedName>
        <fullName evidence="1">Uncharacterized protein</fullName>
    </submittedName>
</protein>
<accession>A0AAN9JYM3</accession>
<comment type="caution">
    <text evidence="1">The sequence shown here is derived from an EMBL/GenBank/DDBJ whole genome shotgun (WGS) entry which is preliminary data.</text>
</comment>
<dbReference type="Proteomes" id="UP001367508">
    <property type="component" value="Unassembled WGS sequence"/>
</dbReference>
<gene>
    <name evidence="1" type="ORF">VNO77_44269</name>
</gene>
<dbReference type="EMBL" id="JAYMYQ010000011">
    <property type="protein sequence ID" value="KAK7306337.1"/>
    <property type="molecule type" value="Genomic_DNA"/>
</dbReference>
<sequence length="79" mass="9158">MNPWNAQAGPCTLDRKLLLLLHRLIPLRRRDSGFPFARHLDPLKARLRAPIMECLWSDRASFELGVRFKPLGQCFNDPC</sequence>
<keyword evidence="2" id="KW-1185">Reference proteome</keyword>